<dbReference type="SUPFAM" id="SSF52540">
    <property type="entry name" value="P-loop containing nucleoside triphosphate hydrolases"/>
    <property type="match status" value="1"/>
</dbReference>
<dbReference type="Proteomes" id="UP000569092">
    <property type="component" value="Unassembled WGS sequence"/>
</dbReference>
<dbReference type="InterPro" id="IPR003959">
    <property type="entry name" value="ATPase_AAA_core"/>
</dbReference>
<organism evidence="2 3">
    <name type="scientific">Tunturiibacter lichenicola</name>
    <dbReference type="NCBI Taxonomy" id="2051959"/>
    <lineage>
        <taxon>Bacteria</taxon>
        <taxon>Pseudomonadati</taxon>
        <taxon>Acidobacteriota</taxon>
        <taxon>Terriglobia</taxon>
        <taxon>Terriglobales</taxon>
        <taxon>Acidobacteriaceae</taxon>
        <taxon>Tunturiibacter</taxon>
    </lineage>
</organism>
<dbReference type="CDD" id="cd19481">
    <property type="entry name" value="RecA-like_protease"/>
    <property type="match status" value="1"/>
</dbReference>
<evidence type="ECO:0000259" key="1">
    <source>
        <dbReference type="SMART" id="SM00382"/>
    </source>
</evidence>
<proteinExistence type="predicted"/>
<gene>
    <name evidence="2" type="ORF">HDF10_001360</name>
</gene>
<dbReference type="PANTHER" id="PTHR23077">
    <property type="entry name" value="AAA-FAMILY ATPASE"/>
    <property type="match status" value="1"/>
</dbReference>
<dbReference type="Pfam" id="PF00004">
    <property type="entry name" value="AAA"/>
    <property type="match status" value="1"/>
</dbReference>
<dbReference type="SMART" id="SM00382">
    <property type="entry name" value="AAA"/>
    <property type="match status" value="1"/>
</dbReference>
<name>A0A7W8N4X7_9BACT</name>
<dbReference type="InterPro" id="IPR001270">
    <property type="entry name" value="ClpA/B"/>
</dbReference>
<accession>A0A7W8N4X7</accession>
<sequence length="326" mass="35866">MSAARHMVALLKSHLEGDDREFLSVAMQAAAHEARLGHVAIAQQLRELVDQAKLRSSATQNRSSQLIVLEPRGELANLLSVQTPAIRLTDLALPESLAARLKRVLLEQRQRKKLNEHGLHPRRKLLFVGPPGTGKTMSASALAGELHLPLFTIMLEGLITKFMGETAAKLKLVFDAIRQTRGVYLFDEFDALSANRNQVNDVGEIRRVLNSFLQMLEKDASDSLIVAATNHGQMLDKALFRRFDDVIEYTLPDARLTEENLKRKLAGFDNAGVDWTQILPGAKSLSPADLVRASQEAAKNAILGGSNRITTDAILAALEERKAACL</sequence>
<dbReference type="InterPro" id="IPR003593">
    <property type="entry name" value="AAA+_ATPase"/>
</dbReference>
<dbReference type="InterPro" id="IPR050168">
    <property type="entry name" value="AAA_ATPase_domain"/>
</dbReference>
<dbReference type="EMBL" id="JACHDZ010000002">
    <property type="protein sequence ID" value="MBB5343385.1"/>
    <property type="molecule type" value="Genomic_DNA"/>
</dbReference>
<dbReference type="PANTHER" id="PTHR23077:SF198">
    <property type="entry name" value="ATP-DEPENDENT ZINC METALLOPROTEASE FTSH"/>
    <property type="match status" value="1"/>
</dbReference>
<dbReference type="InterPro" id="IPR027417">
    <property type="entry name" value="P-loop_NTPase"/>
</dbReference>
<dbReference type="GO" id="GO:0005524">
    <property type="term" value="F:ATP binding"/>
    <property type="evidence" value="ECO:0007669"/>
    <property type="project" value="InterPro"/>
</dbReference>
<dbReference type="GO" id="GO:0016887">
    <property type="term" value="F:ATP hydrolysis activity"/>
    <property type="evidence" value="ECO:0007669"/>
    <property type="project" value="InterPro"/>
</dbReference>
<evidence type="ECO:0000313" key="3">
    <source>
        <dbReference type="Proteomes" id="UP000569092"/>
    </source>
</evidence>
<dbReference type="PRINTS" id="PR00300">
    <property type="entry name" value="CLPPROTEASEA"/>
</dbReference>
<reference evidence="2 3" key="1">
    <citation type="submission" date="2020-08" db="EMBL/GenBank/DDBJ databases">
        <title>Genomic Encyclopedia of Type Strains, Phase IV (KMG-V): Genome sequencing to study the core and pangenomes of soil and plant-associated prokaryotes.</title>
        <authorList>
            <person name="Whitman W."/>
        </authorList>
    </citation>
    <scope>NUCLEOTIDE SEQUENCE [LARGE SCALE GENOMIC DNA]</scope>
    <source>
        <strain evidence="2 3">M8US30</strain>
    </source>
</reference>
<dbReference type="AlphaFoldDB" id="A0A7W8N4X7"/>
<protein>
    <submittedName>
        <fullName evidence="2">SpoVK/Ycf46/Vps4 family AAA+-type ATPase</fullName>
    </submittedName>
</protein>
<dbReference type="Gene3D" id="3.40.50.300">
    <property type="entry name" value="P-loop containing nucleotide triphosphate hydrolases"/>
    <property type="match status" value="1"/>
</dbReference>
<comment type="caution">
    <text evidence="2">The sequence shown here is derived from an EMBL/GenBank/DDBJ whole genome shotgun (WGS) entry which is preliminary data.</text>
</comment>
<feature type="domain" description="AAA+ ATPase" evidence="1">
    <location>
        <begin position="121"/>
        <end position="253"/>
    </location>
</feature>
<evidence type="ECO:0000313" key="2">
    <source>
        <dbReference type="EMBL" id="MBB5343385.1"/>
    </source>
</evidence>